<dbReference type="RefSeq" id="XP_008074873.1">
    <property type="nucleotide sequence ID" value="XM_008076682.1"/>
</dbReference>
<reference evidence="2" key="1">
    <citation type="submission" date="2011-03" db="EMBL/GenBank/DDBJ databases">
        <title>The genome sequence of Vavraia culicis strain floridensis.</title>
        <authorList>
            <consortium name="The Broad Institute Genome Sequencing Platform"/>
            <person name="Cuomo C."/>
            <person name="Becnel J."/>
            <person name="Sanscrainte N."/>
            <person name="Young S.K."/>
            <person name="Zeng Q."/>
            <person name="Gargeya S."/>
            <person name="Fitzgerald M."/>
            <person name="Haas B."/>
            <person name="Abouelleil A."/>
            <person name="Alvarado L."/>
            <person name="Arachchi H.M."/>
            <person name="Berlin A."/>
            <person name="Chapman S.B."/>
            <person name="Gearin G."/>
            <person name="Goldberg J."/>
            <person name="Griggs A."/>
            <person name="Gujja S."/>
            <person name="Hansen M."/>
            <person name="Heiman D."/>
            <person name="Howarth C."/>
            <person name="Larimer J."/>
            <person name="Lui A."/>
            <person name="MacDonald P.J.P."/>
            <person name="McCowen C."/>
            <person name="Montmayeur A."/>
            <person name="Murphy C."/>
            <person name="Neiman D."/>
            <person name="Pearson M."/>
            <person name="Priest M."/>
            <person name="Roberts A."/>
            <person name="Saif S."/>
            <person name="Shea T."/>
            <person name="Sisk P."/>
            <person name="Stolte C."/>
            <person name="Sykes S."/>
            <person name="Wortman J."/>
            <person name="Nusbaum C."/>
            <person name="Birren B."/>
        </authorList>
    </citation>
    <scope>NUCLEOTIDE SEQUENCE [LARGE SCALE GENOMIC DNA]</scope>
    <source>
        <strain evidence="2">floridensis</strain>
    </source>
</reference>
<gene>
    <name evidence="1" type="ORF">VCUG_01860</name>
</gene>
<dbReference type="OMA" id="DFNFIMK"/>
<dbReference type="AlphaFoldDB" id="L2GSM2"/>
<accession>L2GSM2</accession>
<proteinExistence type="predicted"/>
<dbReference type="Proteomes" id="UP000011081">
    <property type="component" value="Unassembled WGS sequence"/>
</dbReference>
<dbReference type="GeneID" id="19879729"/>
<dbReference type="InParanoid" id="L2GSM2"/>
<dbReference type="EMBL" id="GL877437">
    <property type="protein sequence ID" value="ELA46634.1"/>
    <property type="molecule type" value="Genomic_DNA"/>
</dbReference>
<evidence type="ECO:0000313" key="2">
    <source>
        <dbReference type="Proteomes" id="UP000011081"/>
    </source>
</evidence>
<evidence type="ECO:0000313" key="1">
    <source>
        <dbReference type="EMBL" id="ELA46634.1"/>
    </source>
</evidence>
<organism evidence="1 2">
    <name type="scientific">Vavraia culicis (isolate floridensis)</name>
    <name type="common">Microsporidian parasite</name>
    <dbReference type="NCBI Taxonomy" id="948595"/>
    <lineage>
        <taxon>Eukaryota</taxon>
        <taxon>Fungi</taxon>
        <taxon>Fungi incertae sedis</taxon>
        <taxon>Microsporidia</taxon>
        <taxon>Pleistophoridae</taxon>
        <taxon>Vavraia</taxon>
    </lineage>
</organism>
<name>L2GSM2_VAVCU</name>
<dbReference type="HOGENOM" id="CLU_1138763_0_0_1"/>
<dbReference type="OrthoDB" id="346673at2759"/>
<keyword evidence="2" id="KW-1185">Reference proteome</keyword>
<evidence type="ECO:0008006" key="3">
    <source>
        <dbReference type="Google" id="ProtNLM"/>
    </source>
</evidence>
<dbReference type="VEuPathDB" id="MicrosporidiaDB:VCUG_01860"/>
<dbReference type="STRING" id="948595.L2GSM2"/>
<sequence>MKERLSAFHLSCVPEYLTFLKTFNILFYGYGDKSVLLRRMFPKANFINAYPAALSKSRTNIILKFDFRNADPDSFPKNNVICTLDTMDPTKISFCDEDLEDFNFIMKDLTTYMPYENIVEKYRAEIDIGNLLNNVPKRSKNLFKIFIKLCEGNLVLITDLLNVAKKEMFITSAKTVYQLFGEFVDHQIIKYKEDKIVLLVKKEKILSCMVD</sequence>
<protein>
    <recommendedName>
        <fullName evidence="3">Origin recognition complex subunit 2</fullName>
    </recommendedName>
</protein>